<comment type="similarity">
    <text evidence="1">Belongs to the glycosyltransferase 2 family.</text>
</comment>
<feature type="domain" description="Glycosyltransferase 2-like" evidence="4">
    <location>
        <begin position="4"/>
        <end position="115"/>
    </location>
</feature>
<name>A0ABU3BQD6_9BACT</name>
<dbReference type="EMBL" id="JAVRHT010000013">
    <property type="protein sequence ID" value="MDT0631498.1"/>
    <property type="molecule type" value="Genomic_DNA"/>
</dbReference>
<evidence type="ECO:0000259" key="5">
    <source>
        <dbReference type="Pfam" id="PF02709"/>
    </source>
</evidence>
<evidence type="ECO:0000256" key="2">
    <source>
        <dbReference type="ARBA" id="ARBA00022676"/>
    </source>
</evidence>
<dbReference type="GO" id="GO:0016757">
    <property type="term" value="F:glycosyltransferase activity"/>
    <property type="evidence" value="ECO:0007669"/>
    <property type="project" value="UniProtKB-KW"/>
</dbReference>
<sequence length="290" mass="30781">MPLSVLTLVRDRTAYLHGLLAALAAAPDPPAEVVVAVCGGDDPRPGAPATPFPVRFLDVDSGERIAYSPARNACARAAGSERLLFLDADCVPLPGALAAFDRALAAEDALAIGEVLYLPPGVDVDPADVGALRRAGRPHPARPVPPAEGWERSDRYGLAWGLAVAVRKTTFLALGGFDEGYGGYAGEDTDFAEAARRAGVPLVVVGGAAVAHRHHDVFEPPVQQLTATVANAQRFRDKWGWWPMGGWLAGFAQLGLVEWTEDAERAVVLREPTPAEVEAARRTSARPFRT</sequence>
<evidence type="ECO:0000256" key="3">
    <source>
        <dbReference type="ARBA" id="ARBA00022679"/>
    </source>
</evidence>
<keyword evidence="2 6" id="KW-0328">Glycosyltransferase</keyword>
<dbReference type="PANTHER" id="PTHR43179:SF12">
    <property type="entry name" value="GALACTOFURANOSYLTRANSFERASE GLFT2"/>
    <property type="match status" value="1"/>
</dbReference>
<dbReference type="InterPro" id="IPR001173">
    <property type="entry name" value="Glyco_trans_2-like"/>
</dbReference>
<dbReference type="InterPro" id="IPR027791">
    <property type="entry name" value="Galactosyl_T_C"/>
</dbReference>
<protein>
    <submittedName>
        <fullName evidence="6">Glycosyltransferase</fullName>
        <ecNumber evidence="6">2.4.-.-</ecNumber>
    </submittedName>
</protein>
<evidence type="ECO:0000259" key="4">
    <source>
        <dbReference type="Pfam" id="PF00535"/>
    </source>
</evidence>
<keyword evidence="3 6" id="KW-0808">Transferase</keyword>
<evidence type="ECO:0000313" key="7">
    <source>
        <dbReference type="Proteomes" id="UP001267426"/>
    </source>
</evidence>
<dbReference type="EC" id="2.4.-.-" evidence="6"/>
<reference evidence="6 7" key="1">
    <citation type="submission" date="2023-09" db="EMBL/GenBank/DDBJ databases">
        <authorList>
            <person name="Rey-Velasco X."/>
        </authorList>
    </citation>
    <scope>NUCLEOTIDE SEQUENCE [LARGE SCALE GENOMIC DNA]</scope>
    <source>
        <strain evidence="6 7">F394</strain>
    </source>
</reference>
<accession>A0ABU3BQD6</accession>
<feature type="domain" description="Galactosyltransferase C-terminal" evidence="5">
    <location>
        <begin position="150"/>
        <end position="202"/>
    </location>
</feature>
<gene>
    <name evidence="6" type="ORF">RM540_07005</name>
</gene>
<proteinExistence type="inferred from homology"/>
<dbReference type="Proteomes" id="UP001267426">
    <property type="component" value="Unassembled WGS sequence"/>
</dbReference>
<organism evidence="6 7">
    <name type="scientific">Rubrivirga litoralis</name>
    <dbReference type="NCBI Taxonomy" id="3075598"/>
    <lineage>
        <taxon>Bacteria</taxon>
        <taxon>Pseudomonadati</taxon>
        <taxon>Rhodothermota</taxon>
        <taxon>Rhodothermia</taxon>
        <taxon>Rhodothermales</taxon>
        <taxon>Rubricoccaceae</taxon>
        <taxon>Rubrivirga</taxon>
    </lineage>
</organism>
<evidence type="ECO:0000313" key="6">
    <source>
        <dbReference type="EMBL" id="MDT0631498.1"/>
    </source>
</evidence>
<keyword evidence="7" id="KW-1185">Reference proteome</keyword>
<dbReference type="InterPro" id="IPR029044">
    <property type="entry name" value="Nucleotide-diphossugar_trans"/>
</dbReference>
<dbReference type="Pfam" id="PF00535">
    <property type="entry name" value="Glycos_transf_2"/>
    <property type="match status" value="1"/>
</dbReference>
<dbReference type="RefSeq" id="WP_311662841.1">
    <property type="nucleotide sequence ID" value="NZ_JAVRHT010000013.1"/>
</dbReference>
<comment type="caution">
    <text evidence="6">The sequence shown here is derived from an EMBL/GenBank/DDBJ whole genome shotgun (WGS) entry which is preliminary data.</text>
</comment>
<dbReference type="PANTHER" id="PTHR43179">
    <property type="entry name" value="RHAMNOSYLTRANSFERASE WBBL"/>
    <property type="match status" value="1"/>
</dbReference>
<dbReference type="Gene3D" id="3.90.550.10">
    <property type="entry name" value="Spore Coat Polysaccharide Biosynthesis Protein SpsA, Chain A"/>
    <property type="match status" value="1"/>
</dbReference>
<dbReference type="Pfam" id="PF02709">
    <property type="entry name" value="Glyco_transf_7C"/>
    <property type="match status" value="1"/>
</dbReference>
<evidence type="ECO:0000256" key="1">
    <source>
        <dbReference type="ARBA" id="ARBA00006739"/>
    </source>
</evidence>
<dbReference type="SUPFAM" id="SSF53448">
    <property type="entry name" value="Nucleotide-diphospho-sugar transferases"/>
    <property type="match status" value="1"/>
</dbReference>